<evidence type="ECO:0000256" key="2">
    <source>
        <dbReference type="ARBA" id="ARBA00022475"/>
    </source>
</evidence>
<dbReference type="InterPro" id="IPR050448">
    <property type="entry name" value="OpgB/LTA_synthase_biosynth"/>
</dbReference>
<evidence type="ECO:0000313" key="9">
    <source>
        <dbReference type="Proteomes" id="UP001271769"/>
    </source>
</evidence>
<feature type="domain" description="Sulfatase N-terminal" evidence="7">
    <location>
        <begin position="224"/>
        <end position="489"/>
    </location>
</feature>
<comment type="subcellular location">
    <subcellularLocation>
        <location evidence="1">Cell membrane</location>
        <topology evidence="1">Multi-pass membrane protein</topology>
    </subcellularLocation>
</comment>
<dbReference type="RefSeq" id="WP_320500334.1">
    <property type="nucleotide sequence ID" value="NZ_JAXCLX010000001.1"/>
</dbReference>
<evidence type="ECO:0000256" key="5">
    <source>
        <dbReference type="ARBA" id="ARBA00023136"/>
    </source>
</evidence>
<dbReference type="CDD" id="cd16015">
    <property type="entry name" value="LTA_synthase"/>
    <property type="match status" value="1"/>
</dbReference>
<feature type="transmembrane region" description="Helical" evidence="6">
    <location>
        <begin position="137"/>
        <end position="156"/>
    </location>
</feature>
<feature type="transmembrane region" description="Helical" evidence="6">
    <location>
        <begin position="104"/>
        <end position="125"/>
    </location>
</feature>
<keyword evidence="4 6" id="KW-1133">Transmembrane helix</keyword>
<protein>
    <submittedName>
        <fullName evidence="8">LTA synthase family protein</fullName>
    </submittedName>
</protein>
<dbReference type="Proteomes" id="UP001271769">
    <property type="component" value="Unassembled WGS sequence"/>
</dbReference>
<proteinExistence type="predicted"/>
<evidence type="ECO:0000259" key="7">
    <source>
        <dbReference type="Pfam" id="PF00884"/>
    </source>
</evidence>
<dbReference type="PANTHER" id="PTHR47371:SF3">
    <property type="entry name" value="PHOSPHOGLYCEROL TRANSFERASE I"/>
    <property type="match status" value="1"/>
</dbReference>
<dbReference type="InterPro" id="IPR017850">
    <property type="entry name" value="Alkaline_phosphatase_core_sf"/>
</dbReference>
<evidence type="ECO:0000256" key="6">
    <source>
        <dbReference type="SAM" id="Phobius"/>
    </source>
</evidence>
<keyword evidence="9" id="KW-1185">Reference proteome</keyword>
<dbReference type="EMBL" id="JAXCLX010000001">
    <property type="protein sequence ID" value="MDY0871911.1"/>
    <property type="molecule type" value="Genomic_DNA"/>
</dbReference>
<evidence type="ECO:0000256" key="4">
    <source>
        <dbReference type="ARBA" id="ARBA00022989"/>
    </source>
</evidence>
<keyword evidence="2" id="KW-1003">Cell membrane</keyword>
<evidence type="ECO:0000256" key="3">
    <source>
        <dbReference type="ARBA" id="ARBA00022692"/>
    </source>
</evidence>
<comment type="caution">
    <text evidence="8">The sequence shown here is derived from an EMBL/GenBank/DDBJ whole genome shotgun (WGS) entry which is preliminary data.</text>
</comment>
<name>A0ABU5DX71_9PROT</name>
<accession>A0ABU5DX71</accession>
<keyword evidence="3 6" id="KW-0812">Transmembrane</keyword>
<sequence>MMLKRWHWLLPVLSTALLYGVAYGISDYVFNVAIVTRRIPADFAALLALSLLLFALSRRTSLFLVLQALLIGTLYVGSAAKSAITGRPLMPEDIYSLDAFIKLMGPLGWLVAGLPALLILALFIGNLRFRGRLRQSILLIASGLFLSAGAGSIGLVDWMDHLWGDKPWDQRENYVWRGGTIHVLQELVRTVALATPAPTPEEVGQAIARRLAAADLTAPAGHRRNVHVVLEESFWDPAPLTAAGLRQSPLDPRFLALWQAAGHSTAMSPAFGGQTANAEFEVLCGFPLAQGAVRFEQPMNDNLPCLPRVLGQAGYRTVASHPNIPGFWNRQVSYARLGFETFWSIGDFVLDDMTSIFLSDASLHRQVAEKLKASDDGRPVFDYTVTYYGHWMYDVDDKRPLLGEALSHVDEVNRYVSVVHWKSREMMDAIERWRRDDPDAVIVVFGDHLPLLGKNLAGYAESGFLGGEADHVSPQIQARATQTPLIVIDGRHGPLPLGSLPMYRLPALLLALVDAPQKSVANLAAAPAGLTLRPLPGHVVGIDAAGQPFLCQGDDASGPCKEVARWHDDIDLLAHDIFAGNGHAVARVSGDAADLAAIAKP</sequence>
<gene>
    <name evidence="8" type="ORF">SMD31_08250</name>
</gene>
<evidence type="ECO:0000313" key="8">
    <source>
        <dbReference type="EMBL" id="MDY0871911.1"/>
    </source>
</evidence>
<feature type="transmembrane region" description="Helical" evidence="6">
    <location>
        <begin position="63"/>
        <end position="84"/>
    </location>
</feature>
<dbReference type="Gene3D" id="3.40.720.10">
    <property type="entry name" value="Alkaline Phosphatase, subunit A"/>
    <property type="match status" value="1"/>
</dbReference>
<feature type="transmembrane region" description="Helical" evidence="6">
    <location>
        <begin position="38"/>
        <end position="56"/>
    </location>
</feature>
<keyword evidence="5 6" id="KW-0472">Membrane</keyword>
<evidence type="ECO:0000256" key="1">
    <source>
        <dbReference type="ARBA" id="ARBA00004651"/>
    </source>
</evidence>
<dbReference type="SUPFAM" id="SSF53649">
    <property type="entry name" value="Alkaline phosphatase-like"/>
    <property type="match status" value="1"/>
</dbReference>
<dbReference type="Pfam" id="PF00884">
    <property type="entry name" value="Sulfatase"/>
    <property type="match status" value="1"/>
</dbReference>
<dbReference type="PANTHER" id="PTHR47371">
    <property type="entry name" value="LIPOTEICHOIC ACID SYNTHASE"/>
    <property type="match status" value="1"/>
</dbReference>
<organism evidence="8 9">
    <name type="scientific">Dongia rigui</name>
    <dbReference type="NCBI Taxonomy" id="940149"/>
    <lineage>
        <taxon>Bacteria</taxon>
        <taxon>Pseudomonadati</taxon>
        <taxon>Pseudomonadota</taxon>
        <taxon>Alphaproteobacteria</taxon>
        <taxon>Rhodospirillales</taxon>
        <taxon>Dongiaceae</taxon>
        <taxon>Dongia</taxon>
    </lineage>
</organism>
<dbReference type="InterPro" id="IPR000917">
    <property type="entry name" value="Sulfatase_N"/>
</dbReference>
<reference evidence="8 9" key="1">
    <citation type="journal article" date="2013" name="Antonie Van Leeuwenhoek">
        <title>Dongia rigui sp. nov., isolated from freshwater of a large wetland in Korea.</title>
        <authorList>
            <person name="Baik K.S."/>
            <person name="Hwang Y.M."/>
            <person name="Choi J.S."/>
            <person name="Kwon J."/>
            <person name="Seong C.N."/>
        </authorList>
    </citation>
    <scope>NUCLEOTIDE SEQUENCE [LARGE SCALE GENOMIC DNA]</scope>
    <source>
        <strain evidence="8 9">04SU4-P</strain>
    </source>
</reference>